<dbReference type="EMBL" id="CAJVQC010000134">
    <property type="protein sequence ID" value="CAG8461704.1"/>
    <property type="molecule type" value="Genomic_DNA"/>
</dbReference>
<sequence length="40" mass="4667">MKCKRMVESLTENVRTRWSFTETEGKVTLELGEICENGFN</sequence>
<keyword evidence="2" id="KW-1185">Reference proteome</keyword>
<proteinExistence type="predicted"/>
<evidence type="ECO:0000313" key="1">
    <source>
        <dbReference type="EMBL" id="CAG8461704.1"/>
    </source>
</evidence>
<name>A0ACA9KBQ4_9GLOM</name>
<dbReference type="Proteomes" id="UP000789920">
    <property type="component" value="Unassembled WGS sequence"/>
</dbReference>
<gene>
    <name evidence="1" type="ORF">RPERSI_LOCUS182</name>
</gene>
<organism evidence="1 2">
    <name type="scientific">Racocetra persica</name>
    <dbReference type="NCBI Taxonomy" id="160502"/>
    <lineage>
        <taxon>Eukaryota</taxon>
        <taxon>Fungi</taxon>
        <taxon>Fungi incertae sedis</taxon>
        <taxon>Mucoromycota</taxon>
        <taxon>Glomeromycotina</taxon>
        <taxon>Glomeromycetes</taxon>
        <taxon>Diversisporales</taxon>
        <taxon>Gigasporaceae</taxon>
        <taxon>Racocetra</taxon>
    </lineage>
</organism>
<protein>
    <submittedName>
        <fullName evidence="1">26044_t:CDS:1</fullName>
    </submittedName>
</protein>
<accession>A0ACA9KBQ4</accession>
<evidence type="ECO:0000313" key="2">
    <source>
        <dbReference type="Proteomes" id="UP000789920"/>
    </source>
</evidence>
<reference evidence="1" key="1">
    <citation type="submission" date="2021-06" db="EMBL/GenBank/DDBJ databases">
        <authorList>
            <person name="Kallberg Y."/>
            <person name="Tangrot J."/>
            <person name="Rosling A."/>
        </authorList>
    </citation>
    <scope>NUCLEOTIDE SEQUENCE</scope>
    <source>
        <strain evidence="1">MA461A</strain>
    </source>
</reference>
<comment type="caution">
    <text evidence="1">The sequence shown here is derived from an EMBL/GenBank/DDBJ whole genome shotgun (WGS) entry which is preliminary data.</text>
</comment>